<organism evidence="1 2">
    <name type="scientific">Methanobacterium formicicum</name>
    <dbReference type="NCBI Taxonomy" id="2162"/>
    <lineage>
        <taxon>Archaea</taxon>
        <taxon>Methanobacteriati</taxon>
        <taxon>Methanobacteriota</taxon>
        <taxon>Methanomada group</taxon>
        <taxon>Methanobacteria</taxon>
        <taxon>Methanobacteriales</taxon>
        <taxon>Methanobacteriaceae</taxon>
        <taxon>Methanobacterium</taxon>
    </lineage>
</organism>
<sequence>MVIYRGVRTVFRKEKVNKVNTKKVTISSNAHDLNLVNVLAECIITPIHRNIKSYPDNYLF</sequence>
<evidence type="ECO:0000313" key="1">
    <source>
        <dbReference type="EMBL" id="MBF4475982.1"/>
    </source>
</evidence>
<gene>
    <name evidence="1" type="ORF">ISP06_11025</name>
</gene>
<evidence type="ECO:0000313" key="2">
    <source>
        <dbReference type="Proteomes" id="UP000606900"/>
    </source>
</evidence>
<dbReference type="Proteomes" id="UP000606900">
    <property type="component" value="Unassembled WGS sequence"/>
</dbReference>
<proteinExistence type="predicted"/>
<dbReference type="GeneID" id="60431102"/>
<reference evidence="1" key="1">
    <citation type="submission" date="2020-10" db="EMBL/GenBank/DDBJ databases">
        <title>Dehalococcoides mccartyi of a TCE/Cr reducing biochatode.</title>
        <authorList>
            <person name="Matturro B."/>
        </authorList>
    </citation>
    <scope>NUCLEOTIDE SEQUENCE</scope>
    <source>
        <strain evidence="1">Bin2</strain>
    </source>
</reference>
<accession>A0A843AK21</accession>
<dbReference type="RefSeq" id="WP_171824064.1">
    <property type="nucleotide sequence ID" value="NZ_CALCVY010000060.1"/>
</dbReference>
<comment type="caution">
    <text evidence="1">The sequence shown here is derived from an EMBL/GenBank/DDBJ whole genome shotgun (WGS) entry which is preliminary data.</text>
</comment>
<name>A0A843AK21_METFO</name>
<dbReference type="EMBL" id="JADIIL010000038">
    <property type="protein sequence ID" value="MBF4475982.1"/>
    <property type="molecule type" value="Genomic_DNA"/>
</dbReference>
<protein>
    <submittedName>
        <fullName evidence="1">Uncharacterized protein</fullName>
    </submittedName>
</protein>
<dbReference type="AlphaFoldDB" id="A0A843AK21"/>